<dbReference type="Pfam" id="PF05988">
    <property type="entry name" value="DUF899"/>
    <property type="match status" value="1"/>
</dbReference>
<dbReference type="STRING" id="553311.SAMN05216231_0367"/>
<evidence type="ECO:0000313" key="2">
    <source>
        <dbReference type="Proteomes" id="UP000199444"/>
    </source>
</evidence>
<evidence type="ECO:0000313" key="1">
    <source>
        <dbReference type="EMBL" id="SDQ09068.1"/>
    </source>
</evidence>
<proteinExistence type="predicted"/>
<keyword evidence="2" id="KW-1185">Reference proteome</keyword>
<accession>A0A1H0Y1P4</accession>
<organism evidence="1 2">
    <name type="scientific">Virgibacillus salinus</name>
    <dbReference type="NCBI Taxonomy" id="553311"/>
    <lineage>
        <taxon>Bacteria</taxon>
        <taxon>Bacillati</taxon>
        <taxon>Bacillota</taxon>
        <taxon>Bacilli</taxon>
        <taxon>Bacillales</taxon>
        <taxon>Bacillaceae</taxon>
        <taxon>Virgibacillus</taxon>
    </lineage>
</organism>
<name>A0A1H0Y1P4_9BACI</name>
<dbReference type="InterPro" id="IPR010296">
    <property type="entry name" value="DUF899_thioredox"/>
</dbReference>
<dbReference type="RefSeq" id="WP_175559419.1">
    <property type="nucleotide sequence ID" value="NZ_FNKD01000001.1"/>
</dbReference>
<protein>
    <submittedName>
        <fullName evidence="1">Predicted dithiol-disulfide oxidoreductase, DUF899 family</fullName>
    </submittedName>
</protein>
<dbReference type="AlphaFoldDB" id="A0A1H0Y1P4"/>
<dbReference type="Gene3D" id="3.40.30.10">
    <property type="entry name" value="Glutaredoxin"/>
    <property type="match status" value="1"/>
</dbReference>
<gene>
    <name evidence="1" type="ORF">SAMN05216231_0367</name>
</gene>
<sequence length="190" mass="21900">MTTIIKQEIKELEQEIFRKKRALAELRKKDEQKYITNYELREADGTKVQLNKLFGDHKTLFVIQNMGKGCNYCTLWADEINGILHHMESVAPVVLGSPDKPSVMAEFAKSRNWKFHLISTEGSDFKQSLDFEPKPGSPQPGVSILKKKDDGTIYQYSRAHFGPGDDFCGMWSFLDLLPEEEADWHPKKEY</sequence>
<dbReference type="SUPFAM" id="SSF52833">
    <property type="entry name" value="Thioredoxin-like"/>
    <property type="match status" value="1"/>
</dbReference>
<dbReference type="InterPro" id="IPR036249">
    <property type="entry name" value="Thioredoxin-like_sf"/>
</dbReference>
<dbReference type="Proteomes" id="UP000199444">
    <property type="component" value="Unassembled WGS sequence"/>
</dbReference>
<dbReference type="EMBL" id="FNKD01000001">
    <property type="protein sequence ID" value="SDQ09068.1"/>
    <property type="molecule type" value="Genomic_DNA"/>
</dbReference>
<reference evidence="1 2" key="1">
    <citation type="submission" date="2016-10" db="EMBL/GenBank/DDBJ databases">
        <authorList>
            <person name="de Groot N.N."/>
        </authorList>
    </citation>
    <scope>NUCLEOTIDE SEQUENCE [LARGE SCALE GENOMIC DNA]</scope>
    <source>
        <strain evidence="1 2">CGMCC 1.10449</strain>
    </source>
</reference>